<keyword evidence="3 5" id="KW-1133">Transmembrane helix</keyword>
<evidence type="ECO:0000259" key="6">
    <source>
        <dbReference type="Pfam" id="PF02656"/>
    </source>
</evidence>
<organism evidence="7 8">
    <name type="scientific">Sphingobium nicotianae</name>
    <dbReference type="NCBI Taxonomy" id="2782607"/>
    <lineage>
        <taxon>Bacteria</taxon>
        <taxon>Pseudomonadati</taxon>
        <taxon>Pseudomonadota</taxon>
        <taxon>Alphaproteobacteria</taxon>
        <taxon>Sphingomonadales</taxon>
        <taxon>Sphingomonadaceae</taxon>
        <taxon>Sphingobium</taxon>
    </lineage>
</organism>
<evidence type="ECO:0000256" key="2">
    <source>
        <dbReference type="ARBA" id="ARBA00022692"/>
    </source>
</evidence>
<feature type="transmembrane region" description="Helical" evidence="5">
    <location>
        <begin position="81"/>
        <end position="103"/>
    </location>
</feature>
<dbReference type="RefSeq" id="WP_214623778.1">
    <property type="nucleotide sequence ID" value="NZ_JAHGAW010000007.1"/>
</dbReference>
<protein>
    <submittedName>
        <fullName evidence="7">DUF202 domain-containing protein</fullName>
    </submittedName>
</protein>
<comment type="subcellular location">
    <subcellularLocation>
        <location evidence="1">Endomembrane system</location>
        <topology evidence="1">Multi-pass membrane protein</topology>
    </subcellularLocation>
</comment>
<evidence type="ECO:0000256" key="4">
    <source>
        <dbReference type="ARBA" id="ARBA00023136"/>
    </source>
</evidence>
<evidence type="ECO:0000256" key="3">
    <source>
        <dbReference type="ARBA" id="ARBA00022989"/>
    </source>
</evidence>
<dbReference type="EMBL" id="JAHGAW010000007">
    <property type="protein sequence ID" value="MBT2187639.1"/>
    <property type="molecule type" value="Genomic_DNA"/>
</dbReference>
<evidence type="ECO:0000313" key="8">
    <source>
        <dbReference type="Proteomes" id="UP001138757"/>
    </source>
</evidence>
<proteinExistence type="predicted"/>
<dbReference type="AlphaFoldDB" id="A0A9X1DD00"/>
<keyword evidence="2 5" id="KW-0812">Transmembrane</keyword>
<comment type="caution">
    <text evidence="7">The sequence shown here is derived from an EMBL/GenBank/DDBJ whole genome shotgun (WGS) entry which is preliminary data.</text>
</comment>
<feature type="domain" description="DUF202" evidence="6">
    <location>
        <begin position="44"/>
        <end position="107"/>
    </location>
</feature>
<dbReference type="GO" id="GO:0012505">
    <property type="term" value="C:endomembrane system"/>
    <property type="evidence" value="ECO:0007669"/>
    <property type="project" value="UniProtKB-SubCell"/>
</dbReference>
<evidence type="ECO:0000256" key="1">
    <source>
        <dbReference type="ARBA" id="ARBA00004127"/>
    </source>
</evidence>
<keyword evidence="4 5" id="KW-0472">Membrane</keyword>
<evidence type="ECO:0000256" key="5">
    <source>
        <dbReference type="SAM" id="Phobius"/>
    </source>
</evidence>
<reference evidence="7" key="1">
    <citation type="submission" date="2021-05" db="EMBL/GenBank/DDBJ databases">
        <title>Genome of Sphingobium sp. strain.</title>
        <authorList>
            <person name="Fan R."/>
        </authorList>
    </citation>
    <scope>NUCLEOTIDE SEQUENCE</scope>
    <source>
        <strain evidence="7">H33</strain>
    </source>
</reference>
<dbReference type="InterPro" id="IPR003807">
    <property type="entry name" value="DUF202"/>
</dbReference>
<evidence type="ECO:0000313" key="7">
    <source>
        <dbReference type="EMBL" id="MBT2187639.1"/>
    </source>
</evidence>
<name>A0A9X1DD00_9SPHN</name>
<feature type="transmembrane region" description="Helical" evidence="5">
    <location>
        <begin position="123"/>
        <end position="145"/>
    </location>
</feature>
<keyword evidence="8" id="KW-1185">Reference proteome</keyword>
<gene>
    <name evidence="7" type="ORF">KK488_11865</name>
</gene>
<accession>A0A9X1DD00</accession>
<dbReference type="Pfam" id="PF02656">
    <property type="entry name" value="DUF202"/>
    <property type="match status" value="1"/>
</dbReference>
<dbReference type="Proteomes" id="UP001138757">
    <property type="component" value="Unassembled WGS sequence"/>
</dbReference>
<sequence length="146" mass="15501">MAGEQEKAAVKAQVKLARSAGKLEESAAVQTDSADRRTELAADRTILAAERTYAAWVRTGLAALASGVGARTLLDGVVTPWLILSTGSLLILFGGFCFVAAIWRQMIRVAPPRPDTPRLPSVLLVAINGFLMLVCLAALVGIWTAR</sequence>